<organism evidence="2 3">
    <name type="scientific">Luteolibacter luteus</name>
    <dbReference type="NCBI Taxonomy" id="2728835"/>
    <lineage>
        <taxon>Bacteria</taxon>
        <taxon>Pseudomonadati</taxon>
        <taxon>Verrucomicrobiota</taxon>
        <taxon>Verrucomicrobiia</taxon>
        <taxon>Verrucomicrobiales</taxon>
        <taxon>Verrucomicrobiaceae</taxon>
        <taxon>Luteolibacter</taxon>
    </lineage>
</organism>
<keyword evidence="3" id="KW-1185">Reference proteome</keyword>
<sequence>MRCPYCLTRLTETAVECPKCVLTLDRASALLGAVPRLGRGVCDTTGCLNKAEMQKITKAAGKLAWHFPQVSLNILLHGFPNDHPFSLHVFWIFNCGGFAAENTKGGDNHNILLALDPVQEKSALMVGYGLEPFLGDDAMDHLLELSEPAWRAKSWSKGILEVITGLDRLLEGAALEAAAGFGLNAQAMRSRKGDF</sequence>
<feature type="domain" description="TPM" evidence="1">
    <location>
        <begin position="106"/>
        <end position="167"/>
    </location>
</feature>
<name>A0A858RLG4_9BACT</name>
<protein>
    <submittedName>
        <fullName evidence="2">TPM domain-containing protein</fullName>
    </submittedName>
</protein>
<gene>
    <name evidence="2" type="ORF">HHL09_21255</name>
</gene>
<accession>A0A858RLG4</accession>
<dbReference type="Pfam" id="PF04536">
    <property type="entry name" value="TPM_phosphatase"/>
    <property type="match status" value="1"/>
</dbReference>
<dbReference type="InterPro" id="IPR007621">
    <property type="entry name" value="TPM_dom"/>
</dbReference>
<reference evidence="2 3" key="1">
    <citation type="submission" date="2020-04" db="EMBL/GenBank/DDBJ databases">
        <title>Luteolibacter sp. G-1-1-1 isolated from soil.</title>
        <authorList>
            <person name="Dahal R.H."/>
        </authorList>
    </citation>
    <scope>NUCLEOTIDE SEQUENCE [LARGE SCALE GENOMIC DNA]</scope>
    <source>
        <strain evidence="2 3">G-1-1-1</strain>
    </source>
</reference>
<dbReference type="EMBL" id="CP051774">
    <property type="protein sequence ID" value="QJE98206.1"/>
    <property type="molecule type" value="Genomic_DNA"/>
</dbReference>
<evidence type="ECO:0000259" key="1">
    <source>
        <dbReference type="Pfam" id="PF04536"/>
    </source>
</evidence>
<dbReference type="Gene3D" id="3.10.310.50">
    <property type="match status" value="1"/>
</dbReference>
<dbReference type="AlphaFoldDB" id="A0A858RLG4"/>
<dbReference type="RefSeq" id="WP_169456665.1">
    <property type="nucleotide sequence ID" value="NZ_CP051774.1"/>
</dbReference>
<evidence type="ECO:0000313" key="3">
    <source>
        <dbReference type="Proteomes" id="UP000501812"/>
    </source>
</evidence>
<dbReference type="KEGG" id="luo:HHL09_21255"/>
<proteinExistence type="predicted"/>
<dbReference type="Proteomes" id="UP000501812">
    <property type="component" value="Chromosome"/>
</dbReference>
<evidence type="ECO:0000313" key="2">
    <source>
        <dbReference type="EMBL" id="QJE98206.1"/>
    </source>
</evidence>